<evidence type="ECO:0000313" key="1">
    <source>
        <dbReference type="EMBL" id="TCP21814.1"/>
    </source>
</evidence>
<accession>A0A4R2NKV2</accession>
<name>A0A4R2NKV2_RHOAD</name>
<dbReference type="AlphaFoldDB" id="A0A4R2NKV2"/>
<protein>
    <submittedName>
        <fullName evidence="1">Uncharacterized protein</fullName>
    </submittedName>
</protein>
<dbReference type="Proteomes" id="UP000295733">
    <property type="component" value="Unassembled WGS sequence"/>
</dbReference>
<keyword evidence="2" id="KW-1185">Reference proteome</keyword>
<evidence type="ECO:0000313" key="2">
    <source>
        <dbReference type="Proteomes" id="UP000295733"/>
    </source>
</evidence>
<dbReference type="EMBL" id="SLXL01000009">
    <property type="protein sequence ID" value="TCP21814.1"/>
    <property type="molecule type" value="Genomic_DNA"/>
</dbReference>
<organism evidence="1 2">
    <name type="scientific">Rhodovulum adriaticum</name>
    <name type="common">Rhodopseudomonas adriatica</name>
    <dbReference type="NCBI Taxonomy" id="35804"/>
    <lineage>
        <taxon>Bacteria</taxon>
        <taxon>Pseudomonadati</taxon>
        <taxon>Pseudomonadota</taxon>
        <taxon>Alphaproteobacteria</taxon>
        <taxon>Rhodobacterales</taxon>
        <taxon>Paracoccaceae</taxon>
        <taxon>Rhodovulum</taxon>
    </lineage>
</organism>
<dbReference type="RefSeq" id="WP_200276598.1">
    <property type="nucleotide sequence ID" value="NZ_NRRP01000012.1"/>
</dbReference>
<comment type="caution">
    <text evidence="1">The sequence shown here is derived from an EMBL/GenBank/DDBJ whole genome shotgun (WGS) entry which is preliminary data.</text>
</comment>
<proteinExistence type="predicted"/>
<gene>
    <name evidence="1" type="ORF">EV656_10966</name>
</gene>
<reference evidence="1 2" key="1">
    <citation type="submission" date="2019-03" db="EMBL/GenBank/DDBJ databases">
        <title>Genomic Encyclopedia of Type Strains, Phase IV (KMG-IV): sequencing the most valuable type-strain genomes for metagenomic binning, comparative biology and taxonomic classification.</title>
        <authorList>
            <person name="Goeker M."/>
        </authorList>
    </citation>
    <scope>NUCLEOTIDE SEQUENCE [LARGE SCALE GENOMIC DNA]</scope>
    <source>
        <strain evidence="1 2">DSM 2781</strain>
    </source>
</reference>
<sequence>MMQAIIHSVAVVGLTDDPDRLGLGPGDPLALSPETEGGIAVMAHARPAGPLGRLRRARWITLGHLGPTARGLVAPILTRGGHLRVRVVNATSARLGGPEIRLSVWADADEGRAAQAAHRTGTAG</sequence>